<keyword evidence="1" id="KW-0732">Signal</keyword>
<dbReference type="Proteomes" id="UP000489600">
    <property type="component" value="Unassembled WGS sequence"/>
</dbReference>
<sequence length="78" mass="8891">MAHRSAPLVVLSTLSPIVGLDMTETPCPFRMWFFPAPPDLSKPLEPPDPLIPPDPPPPTWSMIIDYIDLFKINVFWYL</sequence>
<accession>A0A565BMH1</accession>
<evidence type="ECO:0008006" key="4">
    <source>
        <dbReference type="Google" id="ProtNLM"/>
    </source>
</evidence>
<feature type="chain" id="PRO_5022077354" description="Secreted protein" evidence="1">
    <location>
        <begin position="20"/>
        <end position="78"/>
    </location>
</feature>
<organism evidence="2 3">
    <name type="scientific">Arabis nemorensis</name>
    <dbReference type="NCBI Taxonomy" id="586526"/>
    <lineage>
        <taxon>Eukaryota</taxon>
        <taxon>Viridiplantae</taxon>
        <taxon>Streptophyta</taxon>
        <taxon>Embryophyta</taxon>
        <taxon>Tracheophyta</taxon>
        <taxon>Spermatophyta</taxon>
        <taxon>Magnoliopsida</taxon>
        <taxon>eudicotyledons</taxon>
        <taxon>Gunneridae</taxon>
        <taxon>Pentapetalae</taxon>
        <taxon>rosids</taxon>
        <taxon>malvids</taxon>
        <taxon>Brassicales</taxon>
        <taxon>Brassicaceae</taxon>
        <taxon>Arabideae</taxon>
        <taxon>Arabis</taxon>
    </lineage>
</organism>
<name>A0A565BMH1_9BRAS</name>
<evidence type="ECO:0000313" key="3">
    <source>
        <dbReference type="Proteomes" id="UP000489600"/>
    </source>
</evidence>
<dbReference type="AlphaFoldDB" id="A0A565BMH1"/>
<reference evidence="2" key="1">
    <citation type="submission" date="2019-07" db="EMBL/GenBank/DDBJ databases">
        <authorList>
            <person name="Dittberner H."/>
        </authorList>
    </citation>
    <scope>NUCLEOTIDE SEQUENCE [LARGE SCALE GENOMIC DNA]</scope>
</reference>
<gene>
    <name evidence="2" type="ORF">ANE_LOCUS13236</name>
</gene>
<protein>
    <recommendedName>
        <fullName evidence="4">Secreted protein</fullName>
    </recommendedName>
</protein>
<feature type="signal peptide" evidence="1">
    <location>
        <begin position="1"/>
        <end position="19"/>
    </location>
</feature>
<proteinExistence type="predicted"/>
<evidence type="ECO:0000313" key="2">
    <source>
        <dbReference type="EMBL" id="VVB02792.1"/>
    </source>
</evidence>
<evidence type="ECO:0000256" key="1">
    <source>
        <dbReference type="SAM" id="SignalP"/>
    </source>
</evidence>
<comment type="caution">
    <text evidence="2">The sequence shown here is derived from an EMBL/GenBank/DDBJ whole genome shotgun (WGS) entry which is preliminary data.</text>
</comment>
<keyword evidence="3" id="KW-1185">Reference proteome</keyword>
<dbReference type="EMBL" id="CABITT030000004">
    <property type="protein sequence ID" value="VVB02792.1"/>
    <property type="molecule type" value="Genomic_DNA"/>
</dbReference>